<dbReference type="GO" id="GO:0004604">
    <property type="term" value="F:phosphoadenylyl-sulfate reductase (thioredoxin) activity"/>
    <property type="evidence" value="ECO:0007669"/>
    <property type="project" value="UniProtKB-EC"/>
</dbReference>
<name>A0ABV6NX97_9ACTN</name>
<dbReference type="NCBIfam" id="NF002537">
    <property type="entry name" value="PRK02090.1"/>
    <property type="match status" value="1"/>
</dbReference>
<feature type="binding site" evidence="4">
    <location>
        <position position="222"/>
    </location>
    <ligand>
        <name>[4Fe-4S] cluster</name>
        <dbReference type="ChEBI" id="CHEBI:49883"/>
    </ligand>
</feature>
<dbReference type="InterPro" id="IPR014729">
    <property type="entry name" value="Rossmann-like_a/b/a_fold"/>
</dbReference>
<keyword evidence="4" id="KW-0963">Cytoplasm</keyword>
<gene>
    <name evidence="4" type="primary">cysH</name>
    <name evidence="6" type="ORF">ACFFHU_14805</name>
</gene>
<proteinExistence type="inferred from homology"/>
<evidence type="ECO:0000256" key="2">
    <source>
        <dbReference type="ARBA" id="ARBA00023002"/>
    </source>
</evidence>
<organism evidence="6 7">
    <name type="scientific">Plantactinospora siamensis</name>
    <dbReference type="NCBI Taxonomy" id="555372"/>
    <lineage>
        <taxon>Bacteria</taxon>
        <taxon>Bacillati</taxon>
        <taxon>Actinomycetota</taxon>
        <taxon>Actinomycetes</taxon>
        <taxon>Micromonosporales</taxon>
        <taxon>Micromonosporaceae</taxon>
        <taxon>Plantactinospora</taxon>
    </lineage>
</organism>
<feature type="active site" description="Nucleophile; cysteine thiosulfonate intermediate" evidence="4">
    <location>
        <position position="248"/>
    </location>
</feature>
<dbReference type="Pfam" id="PF01507">
    <property type="entry name" value="PAPS_reduct"/>
    <property type="match status" value="1"/>
</dbReference>
<comment type="function">
    <text evidence="4">Catalyzes the formation of sulfite from adenosine 5'-phosphosulfate (APS) using thioredoxin as an electron donor.</text>
</comment>
<dbReference type="Proteomes" id="UP001589894">
    <property type="component" value="Unassembled WGS sequence"/>
</dbReference>
<evidence type="ECO:0000259" key="5">
    <source>
        <dbReference type="Pfam" id="PF01507"/>
    </source>
</evidence>
<evidence type="ECO:0000256" key="1">
    <source>
        <dbReference type="ARBA" id="ARBA00009732"/>
    </source>
</evidence>
<dbReference type="RefSeq" id="WP_377339172.1">
    <property type="nucleotide sequence ID" value="NZ_JBHLUE010000011.1"/>
</dbReference>
<comment type="caution">
    <text evidence="6">The sequence shown here is derived from an EMBL/GenBank/DDBJ whole genome shotgun (WGS) entry which is preliminary data.</text>
</comment>
<evidence type="ECO:0000256" key="4">
    <source>
        <dbReference type="HAMAP-Rule" id="MF_00063"/>
    </source>
</evidence>
<keyword evidence="4" id="KW-0479">Metal-binding</keyword>
<dbReference type="SUPFAM" id="SSF52402">
    <property type="entry name" value="Adenine nucleotide alpha hydrolases-like"/>
    <property type="match status" value="1"/>
</dbReference>
<dbReference type="CDD" id="cd23945">
    <property type="entry name" value="PAPS_reductase"/>
    <property type="match status" value="1"/>
</dbReference>
<dbReference type="InterPro" id="IPR002500">
    <property type="entry name" value="PAPS_reduct_dom"/>
</dbReference>
<evidence type="ECO:0000313" key="7">
    <source>
        <dbReference type="Proteomes" id="UP001589894"/>
    </source>
</evidence>
<dbReference type="PANTHER" id="PTHR46509">
    <property type="entry name" value="PHOSPHOADENOSINE PHOSPHOSULFATE REDUCTASE"/>
    <property type="match status" value="1"/>
</dbReference>
<feature type="domain" description="Phosphoadenosine phosphosulphate reductase" evidence="5">
    <location>
        <begin position="65"/>
        <end position="227"/>
    </location>
</feature>
<dbReference type="PANTHER" id="PTHR46509:SF1">
    <property type="entry name" value="PHOSPHOADENOSINE PHOSPHOSULFATE REDUCTASE"/>
    <property type="match status" value="1"/>
</dbReference>
<keyword evidence="4" id="KW-0408">Iron</keyword>
<keyword evidence="7" id="KW-1185">Reference proteome</keyword>
<comment type="subcellular location">
    <subcellularLocation>
        <location evidence="4">Cytoplasm</location>
    </subcellularLocation>
</comment>
<reference evidence="6 7" key="1">
    <citation type="submission" date="2024-09" db="EMBL/GenBank/DDBJ databases">
        <authorList>
            <person name="Sun Q."/>
            <person name="Mori K."/>
        </authorList>
    </citation>
    <scope>NUCLEOTIDE SEQUENCE [LARGE SCALE GENOMIC DNA]</scope>
    <source>
        <strain evidence="6 7">TBRC 2205</strain>
    </source>
</reference>
<feature type="binding site" evidence="4">
    <location>
        <position position="139"/>
    </location>
    <ligand>
        <name>[4Fe-4S] cluster</name>
        <dbReference type="ChEBI" id="CHEBI:49883"/>
    </ligand>
</feature>
<sequence length="252" mass="27974">MTGPVSAAGLNLVRLGAEPEPGRRDPEELRELAERAGRDLAEAPAERIAEWAATTFGERFCVTSSMADAVLAHLVSRVAPGVDVVFLDTGLHFPETLRVRDTVARTMPVKVRSIRPRRTVGQQDGDHGPRLFNRAPDECCALRKVEPLERALADYDAWAAGLRRDESPTRANTPVVGFDARRRKVKVNPIAAWSQADVDRYISRWNVPVNELFRQGYSSIGCWPCTRRTSAGEDPRAGRWAMFDKTECGLHA</sequence>
<keyword evidence="4" id="KW-0411">Iron-sulfur</keyword>
<dbReference type="PIRSF" id="PIRSF000857">
    <property type="entry name" value="PAPS_reductase"/>
    <property type="match status" value="1"/>
</dbReference>
<evidence type="ECO:0000313" key="6">
    <source>
        <dbReference type="EMBL" id="MFC0565400.1"/>
    </source>
</evidence>
<dbReference type="EMBL" id="JBHLUE010000011">
    <property type="protein sequence ID" value="MFC0565400.1"/>
    <property type="molecule type" value="Genomic_DNA"/>
</dbReference>
<keyword evidence="2 4" id="KW-0560">Oxidoreductase</keyword>
<dbReference type="InterPro" id="IPR004511">
    <property type="entry name" value="PAPS/APS_Rdtase"/>
</dbReference>
<comment type="similarity">
    <text evidence="1 4">Belongs to the PAPS reductase family. CysH subfamily.</text>
</comment>
<evidence type="ECO:0000256" key="3">
    <source>
        <dbReference type="ARBA" id="ARBA00024327"/>
    </source>
</evidence>
<dbReference type="HAMAP" id="MF_00063">
    <property type="entry name" value="CysH"/>
    <property type="match status" value="1"/>
</dbReference>
<protein>
    <recommendedName>
        <fullName evidence="4">Adenosine 5'-phosphosulfate reductase</fullName>
        <shortName evidence="4">APS reductase</shortName>
        <ecNumber evidence="4">1.8.4.10</ecNumber>
    </recommendedName>
    <alternativeName>
        <fullName evidence="4">5'-adenylylsulfate reductase</fullName>
    </alternativeName>
    <alternativeName>
        <fullName evidence="4">Thioredoxin-dependent 5'-adenylylsulfate reductase</fullName>
    </alternativeName>
</protein>
<accession>A0ABV6NX97</accession>
<dbReference type="NCBIfam" id="TIGR00434">
    <property type="entry name" value="cysH"/>
    <property type="match status" value="1"/>
</dbReference>
<feature type="binding site" evidence="4">
    <location>
        <position position="225"/>
    </location>
    <ligand>
        <name>[4Fe-4S] cluster</name>
        <dbReference type="ChEBI" id="CHEBI:49883"/>
    </ligand>
</feature>
<comment type="catalytic activity">
    <reaction evidence="4">
        <text>[thioredoxin]-disulfide + sulfite + AMP + 2 H(+) = adenosine 5'-phosphosulfate + [thioredoxin]-dithiol</text>
        <dbReference type="Rhea" id="RHEA:21976"/>
        <dbReference type="Rhea" id="RHEA-COMP:10698"/>
        <dbReference type="Rhea" id="RHEA-COMP:10700"/>
        <dbReference type="ChEBI" id="CHEBI:15378"/>
        <dbReference type="ChEBI" id="CHEBI:17359"/>
        <dbReference type="ChEBI" id="CHEBI:29950"/>
        <dbReference type="ChEBI" id="CHEBI:50058"/>
        <dbReference type="ChEBI" id="CHEBI:58243"/>
        <dbReference type="ChEBI" id="CHEBI:456215"/>
        <dbReference type="EC" id="1.8.4.10"/>
    </reaction>
</comment>
<dbReference type="Gene3D" id="3.40.50.620">
    <property type="entry name" value="HUPs"/>
    <property type="match status" value="1"/>
</dbReference>
<comment type="cofactor">
    <cofactor evidence="4">
        <name>[4Fe-4S] cluster</name>
        <dbReference type="ChEBI" id="CHEBI:49883"/>
    </cofactor>
    <text evidence="4">Binds 1 [4Fe-4S] cluster per subunit.</text>
</comment>
<dbReference type="EC" id="1.8.4.10" evidence="4"/>
<comment type="pathway">
    <text evidence="3 4">Sulfur metabolism; hydrogen sulfide biosynthesis; sulfite from sulfate.</text>
</comment>
<feature type="binding site" evidence="4">
    <location>
        <position position="140"/>
    </location>
    <ligand>
        <name>[4Fe-4S] cluster</name>
        <dbReference type="ChEBI" id="CHEBI:49883"/>
    </ligand>
</feature>